<accession>A0ABT6MIJ6</accession>
<name>A0ABT6MIJ6_9NOCA</name>
<keyword evidence="2" id="KW-1185">Reference proteome</keyword>
<gene>
    <name evidence="1" type="ORF">M2280_004392</name>
</gene>
<dbReference type="EMBL" id="JARXVC010000013">
    <property type="protein sequence ID" value="MDH6283149.1"/>
    <property type="molecule type" value="Genomic_DNA"/>
</dbReference>
<comment type="caution">
    <text evidence="1">The sequence shown here is derived from an EMBL/GenBank/DDBJ whole genome shotgun (WGS) entry which is preliminary data.</text>
</comment>
<protein>
    <submittedName>
        <fullName evidence="1">Uncharacterized protein</fullName>
    </submittedName>
</protein>
<proteinExistence type="predicted"/>
<evidence type="ECO:0000313" key="1">
    <source>
        <dbReference type="EMBL" id="MDH6283149.1"/>
    </source>
</evidence>
<organism evidence="1 2">
    <name type="scientific">Prescottella agglutinans</name>
    <dbReference type="NCBI Taxonomy" id="1644129"/>
    <lineage>
        <taxon>Bacteria</taxon>
        <taxon>Bacillati</taxon>
        <taxon>Actinomycetota</taxon>
        <taxon>Actinomycetes</taxon>
        <taxon>Mycobacteriales</taxon>
        <taxon>Nocardiaceae</taxon>
        <taxon>Prescottella</taxon>
    </lineage>
</organism>
<sequence length="147" mass="16445">MTRSTHIDFDCDTVDTAAFAEWQVLGIEMKEPQGRPFYWFSDDGELFKEIGSITVHSTGAIRLWPCERLLPAELDLLRGAGMEAFQHPPSDGACWLRERKKSGVHYWTCAVSFPASADDPFGHAVRAAETRCEQAARLLAETEDLLA</sequence>
<reference evidence="1 2" key="1">
    <citation type="submission" date="2023-04" db="EMBL/GenBank/DDBJ databases">
        <title>Forest soil microbial communities from Buena Vista Peninsula, Colon Province, Panama.</title>
        <authorList>
            <person name="Bouskill N."/>
        </authorList>
    </citation>
    <scope>NUCLEOTIDE SEQUENCE [LARGE SCALE GENOMIC DNA]</scope>
    <source>
        <strain evidence="1 2">CFH S0262</strain>
    </source>
</reference>
<dbReference type="Proteomes" id="UP001160334">
    <property type="component" value="Unassembled WGS sequence"/>
</dbReference>
<dbReference type="RefSeq" id="WP_280762430.1">
    <property type="nucleotide sequence ID" value="NZ_JARXVC010000013.1"/>
</dbReference>
<evidence type="ECO:0000313" key="2">
    <source>
        <dbReference type="Proteomes" id="UP001160334"/>
    </source>
</evidence>